<protein>
    <submittedName>
        <fullName evidence="1">Uncharacterized protein</fullName>
    </submittedName>
</protein>
<dbReference type="KEGG" id="tsi:TSIB_0491"/>
<name>C6A1R2_THESM</name>
<evidence type="ECO:0000313" key="1">
    <source>
        <dbReference type="EMBL" id="ACS89557.1"/>
    </source>
</evidence>
<dbReference type="HOGENOM" id="CLU_3178797_0_0_2"/>
<evidence type="ECO:0000313" key="2">
    <source>
        <dbReference type="Proteomes" id="UP000009079"/>
    </source>
</evidence>
<organism evidence="1 2">
    <name type="scientific">Thermococcus sibiricus (strain DSM 12597 / MM 739)</name>
    <dbReference type="NCBI Taxonomy" id="604354"/>
    <lineage>
        <taxon>Archaea</taxon>
        <taxon>Methanobacteriati</taxon>
        <taxon>Methanobacteriota</taxon>
        <taxon>Thermococci</taxon>
        <taxon>Thermococcales</taxon>
        <taxon>Thermococcaceae</taxon>
        <taxon>Thermococcus</taxon>
    </lineage>
</organism>
<gene>
    <name evidence="1" type="ordered locus">TSIB_0491</name>
</gene>
<keyword evidence="2" id="KW-1185">Reference proteome</keyword>
<accession>C6A1R2</accession>
<dbReference type="Proteomes" id="UP000009079">
    <property type="component" value="Chromosome"/>
</dbReference>
<sequence length="46" mass="5508">MYFENLSFELRRELVGIAYRSWILLFLLKASPFRAGRRSVVPFPYP</sequence>
<dbReference type="STRING" id="604354.TSIB_0491"/>
<dbReference type="AlphaFoldDB" id="C6A1R2"/>
<proteinExistence type="predicted"/>
<reference evidence="1 2" key="1">
    <citation type="journal article" date="2009" name="Appl. Environ. Microbiol.">
        <title>Metabolic versatility and indigenous origin of the archaeon Thermococcus sibiricus, isolated from a siberian oil reservoir, as revealed by genome analysis.</title>
        <authorList>
            <person name="Mardanov A.V."/>
            <person name="Ravin N.V."/>
            <person name="Svetlitchnyi V.A."/>
            <person name="Beletsky A.V."/>
            <person name="Miroshnichenko M.L."/>
            <person name="Bonch-Osmolovskaya E.A."/>
            <person name="Skryabin K.G."/>
        </authorList>
    </citation>
    <scope>NUCLEOTIDE SEQUENCE [LARGE SCALE GENOMIC DNA]</scope>
    <source>
        <strain evidence="2">DSM 12597 / MM 739</strain>
    </source>
</reference>
<dbReference type="EMBL" id="CP001463">
    <property type="protein sequence ID" value="ACS89557.1"/>
    <property type="molecule type" value="Genomic_DNA"/>
</dbReference>